<evidence type="ECO:0000313" key="8">
    <source>
        <dbReference type="EMBL" id="TQR35970.1"/>
    </source>
</evidence>
<evidence type="ECO:0000256" key="2">
    <source>
        <dbReference type="ARBA" id="ARBA00022448"/>
    </source>
</evidence>
<dbReference type="PANTHER" id="PTHR23513:SF9">
    <property type="entry name" value="ENTEROBACTIN EXPORTER ENTS"/>
    <property type="match status" value="1"/>
</dbReference>
<feature type="transmembrane region" description="Helical" evidence="7">
    <location>
        <begin position="16"/>
        <end position="41"/>
    </location>
</feature>
<dbReference type="EMBL" id="SADV01000004">
    <property type="protein sequence ID" value="TQR35970.1"/>
    <property type="molecule type" value="Genomic_DNA"/>
</dbReference>
<keyword evidence="4 7" id="KW-0812">Transmembrane</keyword>
<name>A0A544UQ51_LYSSH</name>
<protein>
    <submittedName>
        <fullName evidence="8">MFS transporter</fullName>
    </submittedName>
</protein>
<dbReference type="AlphaFoldDB" id="A0A544UQ51"/>
<dbReference type="RefSeq" id="WP_142508062.1">
    <property type="nucleotide sequence ID" value="NZ_SADV01000004.1"/>
</dbReference>
<dbReference type="Pfam" id="PF07690">
    <property type="entry name" value="MFS_1"/>
    <property type="match status" value="1"/>
</dbReference>
<feature type="transmembrane region" description="Helical" evidence="7">
    <location>
        <begin position="80"/>
        <end position="99"/>
    </location>
</feature>
<dbReference type="PANTHER" id="PTHR23513">
    <property type="entry name" value="INTEGRAL MEMBRANE EFFLUX PROTEIN-RELATED"/>
    <property type="match status" value="1"/>
</dbReference>
<feature type="transmembrane region" description="Helical" evidence="7">
    <location>
        <begin position="293"/>
        <end position="311"/>
    </location>
</feature>
<evidence type="ECO:0000256" key="3">
    <source>
        <dbReference type="ARBA" id="ARBA00022475"/>
    </source>
</evidence>
<sequence>MKSNTFLLKQLDRRAYFLLLNVLFTNIGLGGHSLMTGILIYNVTGSVVAFATTLSLGFALDLVGQFFGGGILDRISPRSTANFVNISRGLLIIIAGILVIVTKSIVGVIIVSLYMSIMGPAYRASIFSLSPQLIQQELLSRYNALRMGVMQAGQLLGLGMSTLILAMANKEIAFISLGIWFLLGGLMTFSLGKLPSLEKTIHSKMFNFTQTLLEWKELLVAFRTTPSIYAHVLISSSGLLITAIINLLIVPLNESLKGQSFGYVILDGGYIVGAFLASYLLSRIVRLERLSRYIVNISLWLSTGAIFLVGGGNIYFAGFWLFVIGFSSTSAVICLDTSLQLRVGSNYLGRTAIFQDVFMSLVAVFLVPIIANTIEAQGIQSSLNLTSLVLFIYAGFTLLCGSSFIFGKRMFEKSIQL</sequence>
<organism evidence="8 9">
    <name type="scientific">Lysinibacillus sphaericus</name>
    <name type="common">Bacillus sphaericus</name>
    <dbReference type="NCBI Taxonomy" id="1421"/>
    <lineage>
        <taxon>Bacteria</taxon>
        <taxon>Bacillati</taxon>
        <taxon>Bacillota</taxon>
        <taxon>Bacilli</taxon>
        <taxon>Bacillales</taxon>
        <taxon>Bacillaceae</taxon>
        <taxon>Lysinibacillus</taxon>
    </lineage>
</organism>
<keyword evidence="6 7" id="KW-0472">Membrane</keyword>
<feature type="transmembrane region" description="Helical" evidence="7">
    <location>
        <begin position="172"/>
        <end position="192"/>
    </location>
</feature>
<feature type="transmembrane region" description="Helical" evidence="7">
    <location>
        <begin position="261"/>
        <end position="281"/>
    </location>
</feature>
<dbReference type="Gene3D" id="1.20.1250.20">
    <property type="entry name" value="MFS general substrate transporter like domains"/>
    <property type="match status" value="1"/>
</dbReference>
<dbReference type="GO" id="GO:0005886">
    <property type="term" value="C:plasma membrane"/>
    <property type="evidence" value="ECO:0007669"/>
    <property type="project" value="UniProtKB-SubCell"/>
</dbReference>
<comment type="caution">
    <text evidence="8">The sequence shown here is derived from an EMBL/GenBank/DDBJ whole genome shotgun (WGS) entry which is preliminary data.</text>
</comment>
<proteinExistence type="predicted"/>
<dbReference type="OrthoDB" id="6315759at2"/>
<evidence type="ECO:0000256" key="5">
    <source>
        <dbReference type="ARBA" id="ARBA00022989"/>
    </source>
</evidence>
<feature type="transmembrane region" description="Helical" evidence="7">
    <location>
        <begin position="105"/>
        <end position="123"/>
    </location>
</feature>
<comment type="subcellular location">
    <subcellularLocation>
        <location evidence="1">Cell membrane</location>
        <topology evidence="1">Multi-pass membrane protein</topology>
    </subcellularLocation>
</comment>
<feature type="transmembrane region" description="Helical" evidence="7">
    <location>
        <begin position="228"/>
        <end position="249"/>
    </location>
</feature>
<keyword evidence="2" id="KW-0813">Transport</keyword>
<feature type="transmembrane region" description="Helical" evidence="7">
    <location>
        <begin position="47"/>
        <end position="68"/>
    </location>
</feature>
<evidence type="ECO:0000256" key="1">
    <source>
        <dbReference type="ARBA" id="ARBA00004651"/>
    </source>
</evidence>
<keyword evidence="5 7" id="KW-1133">Transmembrane helix</keyword>
<dbReference type="SUPFAM" id="SSF103473">
    <property type="entry name" value="MFS general substrate transporter"/>
    <property type="match status" value="1"/>
</dbReference>
<feature type="transmembrane region" description="Helical" evidence="7">
    <location>
        <begin position="144"/>
        <end position="166"/>
    </location>
</feature>
<evidence type="ECO:0000256" key="7">
    <source>
        <dbReference type="SAM" id="Phobius"/>
    </source>
</evidence>
<accession>A0A544UQ51</accession>
<gene>
    <name evidence="8" type="ORF">C7Y47_06705</name>
</gene>
<evidence type="ECO:0000313" key="9">
    <source>
        <dbReference type="Proteomes" id="UP000317944"/>
    </source>
</evidence>
<feature type="transmembrane region" description="Helical" evidence="7">
    <location>
        <begin position="347"/>
        <end position="371"/>
    </location>
</feature>
<dbReference type="InterPro" id="IPR011701">
    <property type="entry name" value="MFS"/>
</dbReference>
<dbReference type="Proteomes" id="UP000317944">
    <property type="component" value="Unassembled WGS sequence"/>
</dbReference>
<dbReference type="InterPro" id="IPR036259">
    <property type="entry name" value="MFS_trans_sf"/>
</dbReference>
<feature type="transmembrane region" description="Helical" evidence="7">
    <location>
        <begin position="317"/>
        <end position="335"/>
    </location>
</feature>
<dbReference type="GO" id="GO:0022857">
    <property type="term" value="F:transmembrane transporter activity"/>
    <property type="evidence" value="ECO:0007669"/>
    <property type="project" value="InterPro"/>
</dbReference>
<feature type="transmembrane region" description="Helical" evidence="7">
    <location>
        <begin position="383"/>
        <end position="407"/>
    </location>
</feature>
<reference evidence="8 9" key="1">
    <citation type="submission" date="2018-03" db="EMBL/GenBank/DDBJ databases">
        <title>Aerobic endospore-forming bacteria genome sequencing and assembly.</title>
        <authorList>
            <person name="Cavalcante D.A."/>
            <person name="Driks A."/>
            <person name="Putonti C."/>
            <person name="De-Souza M.T."/>
        </authorList>
    </citation>
    <scope>NUCLEOTIDE SEQUENCE [LARGE SCALE GENOMIC DNA]</scope>
    <source>
        <strain evidence="8 9">SDF0037</strain>
    </source>
</reference>
<evidence type="ECO:0000256" key="6">
    <source>
        <dbReference type="ARBA" id="ARBA00023136"/>
    </source>
</evidence>
<keyword evidence="3" id="KW-1003">Cell membrane</keyword>
<evidence type="ECO:0000256" key="4">
    <source>
        <dbReference type="ARBA" id="ARBA00022692"/>
    </source>
</evidence>